<dbReference type="RefSeq" id="WP_117157181.1">
    <property type="nucleotide sequence ID" value="NZ_BMLG01000030.1"/>
</dbReference>
<dbReference type="InterPro" id="IPR014244">
    <property type="entry name" value="RNA_pol_sigma-I"/>
</dbReference>
<evidence type="ECO:0000256" key="5">
    <source>
        <dbReference type="ARBA" id="ARBA00023163"/>
    </source>
</evidence>
<reference evidence="7" key="2">
    <citation type="submission" date="2020-09" db="EMBL/GenBank/DDBJ databases">
        <authorList>
            <person name="Sun Q."/>
            <person name="Zhou Y."/>
        </authorList>
    </citation>
    <scope>NUCLEOTIDE SEQUENCE</scope>
    <source>
        <strain evidence="7">CGMCC 1.6333</strain>
    </source>
</reference>
<dbReference type="InterPro" id="IPR013325">
    <property type="entry name" value="RNA_pol_sigma_r2"/>
</dbReference>
<comment type="similarity">
    <text evidence="6">Belongs to the sigma-70 factor family. SigI subfamily.</text>
</comment>
<keyword evidence="4 6" id="KW-0238">DNA-binding</keyword>
<proteinExistence type="inferred from homology"/>
<evidence type="ECO:0000313" key="8">
    <source>
        <dbReference type="Proteomes" id="UP000618460"/>
    </source>
</evidence>
<evidence type="ECO:0000256" key="6">
    <source>
        <dbReference type="HAMAP-Rule" id="MF_02064"/>
    </source>
</evidence>
<evidence type="ECO:0000256" key="3">
    <source>
        <dbReference type="ARBA" id="ARBA00023082"/>
    </source>
</evidence>
<dbReference type="HAMAP" id="MF_02064">
    <property type="entry name" value="Sigma70_SigI"/>
    <property type="match status" value="1"/>
</dbReference>
<comment type="subunit">
    <text evidence="6">Interacts with RsgI.</text>
</comment>
<keyword evidence="3 6" id="KW-0731">Sigma factor</keyword>
<evidence type="ECO:0000256" key="4">
    <source>
        <dbReference type="ARBA" id="ARBA00023125"/>
    </source>
</evidence>
<dbReference type="SUPFAM" id="SSF88946">
    <property type="entry name" value="Sigma2 domain of RNA polymerase sigma factors"/>
    <property type="match status" value="1"/>
</dbReference>
<dbReference type="GO" id="GO:0016987">
    <property type="term" value="F:sigma factor activity"/>
    <property type="evidence" value="ECO:0007669"/>
    <property type="project" value="UniProtKB-UniRule"/>
</dbReference>
<reference evidence="7" key="1">
    <citation type="journal article" date="2014" name="Int. J. Syst. Evol. Microbiol.">
        <title>Complete genome sequence of Corynebacterium casei LMG S-19264T (=DSM 44701T), isolated from a smear-ripened cheese.</title>
        <authorList>
            <consortium name="US DOE Joint Genome Institute (JGI-PGF)"/>
            <person name="Walter F."/>
            <person name="Albersmeier A."/>
            <person name="Kalinowski J."/>
            <person name="Ruckert C."/>
        </authorList>
    </citation>
    <scope>NUCLEOTIDE SEQUENCE</scope>
    <source>
        <strain evidence="7">CGMCC 1.6333</strain>
    </source>
</reference>
<keyword evidence="6" id="KW-0346">Stress response</keyword>
<dbReference type="GO" id="GO:0003677">
    <property type="term" value="F:DNA binding"/>
    <property type="evidence" value="ECO:0007669"/>
    <property type="project" value="UniProtKB-UniRule"/>
</dbReference>
<comment type="caution">
    <text evidence="7">The sequence shown here is derived from an EMBL/GenBank/DDBJ whole genome shotgun (WGS) entry which is preliminary data.</text>
</comment>
<feature type="DNA-binding region" description="H-T-H motif" evidence="6">
    <location>
        <begin position="191"/>
        <end position="210"/>
    </location>
</feature>
<organism evidence="7 8">
    <name type="scientific">Paraliobacillus quinghaiensis</name>
    <dbReference type="NCBI Taxonomy" id="470815"/>
    <lineage>
        <taxon>Bacteria</taxon>
        <taxon>Bacillati</taxon>
        <taxon>Bacillota</taxon>
        <taxon>Bacilli</taxon>
        <taxon>Bacillales</taxon>
        <taxon>Bacillaceae</taxon>
        <taxon>Paraliobacillus</taxon>
    </lineage>
</organism>
<dbReference type="AlphaFoldDB" id="A0A917WZ71"/>
<evidence type="ECO:0000313" key="7">
    <source>
        <dbReference type="EMBL" id="GGM42677.1"/>
    </source>
</evidence>
<dbReference type="PIRSF" id="PIRSF038953">
    <property type="entry name" value="SigI"/>
    <property type="match status" value="1"/>
</dbReference>
<dbReference type="GO" id="GO:0005737">
    <property type="term" value="C:cytoplasm"/>
    <property type="evidence" value="ECO:0007669"/>
    <property type="project" value="UniProtKB-SubCell"/>
</dbReference>
<comment type="activity regulation">
    <text evidence="6">Negatively regulated by the anti-sigma-I factor RsgI.</text>
</comment>
<dbReference type="GO" id="GO:0006352">
    <property type="term" value="P:DNA-templated transcription initiation"/>
    <property type="evidence" value="ECO:0007669"/>
    <property type="project" value="UniProtKB-UniRule"/>
</dbReference>
<dbReference type="Proteomes" id="UP000618460">
    <property type="component" value="Unassembled WGS sequence"/>
</dbReference>
<feature type="short sequence motif" description="Polymerase core binding" evidence="6">
    <location>
        <begin position="49"/>
        <end position="62"/>
    </location>
</feature>
<evidence type="ECO:0000256" key="1">
    <source>
        <dbReference type="ARBA" id="ARBA00022490"/>
    </source>
</evidence>
<keyword evidence="1 6" id="KW-0963">Cytoplasm</keyword>
<keyword evidence="2 6" id="KW-0805">Transcription regulation</keyword>
<keyword evidence="8" id="KW-1185">Reference proteome</keyword>
<name>A0A917WZ71_9BACI</name>
<keyword evidence="5 6" id="KW-0804">Transcription</keyword>
<comment type="subcellular location">
    <subcellularLocation>
        <location evidence="6">Cytoplasm</location>
    </subcellularLocation>
</comment>
<accession>A0A917WZ71</accession>
<dbReference type="Gene3D" id="1.10.1740.10">
    <property type="match status" value="1"/>
</dbReference>
<gene>
    <name evidence="6" type="primary">sigI</name>
    <name evidence="7" type="ORF">GCM10011351_30770</name>
</gene>
<evidence type="ECO:0000256" key="2">
    <source>
        <dbReference type="ARBA" id="ARBA00023015"/>
    </source>
</evidence>
<dbReference type="EMBL" id="BMLG01000030">
    <property type="protein sequence ID" value="GGM42677.1"/>
    <property type="molecule type" value="Genomic_DNA"/>
</dbReference>
<comment type="function">
    <text evidence="6">Sigma factors are initiation factors that promote the attachment of RNA polymerase to specific initiation sites and are then released.</text>
</comment>
<protein>
    <recommendedName>
        <fullName evidence="6">RNA polymerase sigma factor SigI</fullName>
    </recommendedName>
</protein>
<dbReference type="OrthoDB" id="3190733at2"/>
<sequence length="241" mass="28561">MQKAETTEYILSARDGDEIAREKLILHYKPYIINTVGHICKRYITWSDEESSIGLIAFNRAIDTYAVDADKTFLNYVYLLVKRDLIDHFRREKKKSDVPLEVKANDEQYVNVYEIEKSMDSYKQNVQQQELITEILELSELLNDFNVKFEELEKFSPKHRKTQRKLVKIAEDFVQSSTLVETFLKKKRLPVSDFVKEYGYRLKTIEKYRKYIVTLILLKLHPEWQQLSSYISVPSESEGKL</sequence>